<dbReference type="InterPro" id="IPR051805">
    <property type="entry name" value="Dehydratase_Activator_Redct"/>
</dbReference>
<evidence type="ECO:0000259" key="5">
    <source>
        <dbReference type="Pfam" id="PF01869"/>
    </source>
</evidence>
<keyword evidence="2" id="KW-0479">Metal-binding</keyword>
<name>U7VE22_9FUSO</name>
<dbReference type="EMBL" id="AXZF01000012">
    <property type="protein sequence ID" value="ERT69760.1"/>
    <property type="molecule type" value="Genomic_DNA"/>
</dbReference>
<evidence type="ECO:0000256" key="4">
    <source>
        <dbReference type="ARBA" id="ARBA00023014"/>
    </source>
</evidence>
<dbReference type="PANTHER" id="PTHR32329:SF2">
    <property type="entry name" value="BIFUNCTIONAL PROTEIN [INCLUDES 2-HYDROXYACYL-COA DEHYDRATASE (N-TER) AND ITS ACTIVATOR DOMAIN (C_TERM)"/>
    <property type="match status" value="1"/>
</dbReference>
<keyword evidence="7" id="KW-1185">Reference proteome</keyword>
<dbReference type="SUPFAM" id="SSF53067">
    <property type="entry name" value="Actin-like ATPase domain"/>
    <property type="match status" value="1"/>
</dbReference>
<keyword evidence="4" id="KW-0411">Iron-sulfur</keyword>
<gene>
    <name evidence="6" type="ORF">HMPREF0202_00317</name>
</gene>
<dbReference type="PANTHER" id="PTHR32329">
    <property type="entry name" value="BIFUNCTIONAL PROTEIN [INCLUDES 2-HYDROXYACYL-COA DEHYDRATASE (N-TER) AND ITS ACTIVATOR DOMAIN (C_TERM)-RELATED"/>
    <property type="match status" value="1"/>
</dbReference>
<dbReference type="InterPro" id="IPR002731">
    <property type="entry name" value="ATPase_BadF"/>
</dbReference>
<dbReference type="Proteomes" id="UP000017081">
    <property type="component" value="Unassembled WGS sequence"/>
</dbReference>
<evidence type="ECO:0000256" key="2">
    <source>
        <dbReference type="ARBA" id="ARBA00022723"/>
    </source>
</evidence>
<dbReference type="AlphaFoldDB" id="U7VE22"/>
<dbReference type="NCBIfam" id="TIGR00241">
    <property type="entry name" value="CoA_E_activ"/>
    <property type="match status" value="1"/>
</dbReference>
<dbReference type="eggNOG" id="COG1924">
    <property type="taxonomic scope" value="Bacteria"/>
</dbReference>
<dbReference type="GO" id="GO:0046872">
    <property type="term" value="F:metal ion binding"/>
    <property type="evidence" value="ECO:0007669"/>
    <property type="project" value="UniProtKB-KW"/>
</dbReference>
<dbReference type="CDD" id="cd24109">
    <property type="entry name" value="ASKHA_NBD_YjiL-like"/>
    <property type="match status" value="1"/>
</dbReference>
<dbReference type="HOGENOM" id="CLU_066597_0_0_0"/>
<keyword evidence="3" id="KW-0408">Iron</keyword>
<dbReference type="Pfam" id="PF01869">
    <property type="entry name" value="BcrAD_BadFG"/>
    <property type="match status" value="1"/>
</dbReference>
<dbReference type="InterPro" id="IPR008275">
    <property type="entry name" value="CoA_E_activase_dom"/>
</dbReference>
<dbReference type="GO" id="GO:0051536">
    <property type="term" value="F:iron-sulfur cluster binding"/>
    <property type="evidence" value="ECO:0007669"/>
    <property type="project" value="UniProtKB-KW"/>
</dbReference>
<evidence type="ECO:0000256" key="1">
    <source>
        <dbReference type="ARBA" id="ARBA00001966"/>
    </source>
</evidence>
<sequence>MDIRIGIDIGSTATKVAIFHNDILERFFSVPSGWSSVETSEKIKKDLENEGYNFEECKVTATGYGRISVPYANKTVTEITCHSKGVQYITKKTNFTIIDIGGQDTKVIEVSGGNVENFIMNDKCSAGTGRFIEVMANILGVKLDKLYELATLGEKVEISSMCTVFAESEIISLMGRGAAKEDIACGIIDSVVNKVVGLASRSKLTEEYFLSGGLCASPYFIEELSKKLGKKVNTHDLARYAGAIGAALMQKI</sequence>
<dbReference type="RefSeq" id="WP_023049866.1">
    <property type="nucleotide sequence ID" value="NZ_CP173063.2"/>
</dbReference>
<comment type="caution">
    <text evidence="6">The sequence shown here is derived from an EMBL/GenBank/DDBJ whole genome shotgun (WGS) entry which is preliminary data.</text>
</comment>
<dbReference type="Gene3D" id="3.30.420.40">
    <property type="match status" value="2"/>
</dbReference>
<evidence type="ECO:0000313" key="6">
    <source>
        <dbReference type="EMBL" id="ERT69760.1"/>
    </source>
</evidence>
<dbReference type="PATRIC" id="fig|1319815.3.peg.305"/>
<comment type="cofactor">
    <cofactor evidence="1">
        <name>[4Fe-4S] cluster</name>
        <dbReference type="ChEBI" id="CHEBI:49883"/>
    </cofactor>
</comment>
<evidence type="ECO:0000256" key="3">
    <source>
        <dbReference type="ARBA" id="ARBA00023004"/>
    </source>
</evidence>
<organism evidence="6 7">
    <name type="scientific">Cetobacterium somerae ATCC BAA-474</name>
    <dbReference type="NCBI Taxonomy" id="1319815"/>
    <lineage>
        <taxon>Bacteria</taxon>
        <taxon>Fusobacteriati</taxon>
        <taxon>Fusobacteriota</taxon>
        <taxon>Fusobacteriia</taxon>
        <taxon>Fusobacteriales</taxon>
        <taxon>Fusobacteriaceae</taxon>
        <taxon>Cetobacterium</taxon>
    </lineage>
</organism>
<dbReference type="STRING" id="1319815.HMPREF0202_00317"/>
<proteinExistence type="predicted"/>
<reference evidence="6 7" key="1">
    <citation type="submission" date="2013-08" db="EMBL/GenBank/DDBJ databases">
        <authorList>
            <person name="Weinstock G."/>
            <person name="Sodergren E."/>
            <person name="Wylie T."/>
            <person name="Fulton L."/>
            <person name="Fulton R."/>
            <person name="Fronick C."/>
            <person name="O'Laughlin M."/>
            <person name="Godfrey J."/>
            <person name="Miner T."/>
            <person name="Herter B."/>
            <person name="Appelbaum E."/>
            <person name="Cordes M."/>
            <person name="Lek S."/>
            <person name="Wollam A."/>
            <person name="Pepin K.H."/>
            <person name="Palsikar V.B."/>
            <person name="Mitreva M."/>
            <person name="Wilson R.K."/>
        </authorList>
    </citation>
    <scope>NUCLEOTIDE SEQUENCE [LARGE SCALE GENOMIC DNA]</scope>
    <source>
        <strain evidence="6 7">ATCC BAA-474</strain>
    </source>
</reference>
<accession>U7VE22</accession>
<protein>
    <submittedName>
        <fullName evidence="6">Putative (R)-2-hydroxyglutaryl-CoA dehydratase activator</fullName>
    </submittedName>
</protein>
<evidence type="ECO:0000313" key="7">
    <source>
        <dbReference type="Proteomes" id="UP000017081"/>
    </source>
</evidence>
<dbReference type="InterPro" id="IPR043129">
    <property type="entry name" value="ATPase_NBD"/>
</dbReference>
<feature type="domain" description="ATPase BadF/BadG/BcrA/BcrD type" evidence="5">
    <location>
        <begin position="5"/>
        <end position="249"/>
    </location>
</feature>